<reference evidence="2" key="1">
    <citation type="submission" date="2022-12" db="EMBL/GenBank/DDBJ databases">
        <title>Isolation and characterisation of novel Methanocorpusculum spp. from native Australian herbivores indicates the genus is ancestrally host-associated.</title>
        <authorList>
            <person name="Volmer J.G."/>
            <person name="Soo R.M."/>
            <person name="Evans P.N."/>
            <person name="Hoedt E.C."/>
            <person name="Astorga Alsina A.L."/>
            <person name="Woodcroft B.J."/>
            <person name="Tyson G.W."/>
            <person name="Hugenholtz P."/>
            <person name="Morrison M."/>
        </authorList>
    </citation>
    <scope>NUCLEOTIDE SEQUENCE</scope>
    <source>
        <strain evidence="2">MG</strain>
    </source>
</reference>
<dbReference type="RefSeq" id="WP_268925815.1">
    <property type="nucleotide sequence ID" value="NZ_JAPTGB010000045.1"/>
</dbReference>
<evidence type="ECO:0000256" key="1">
    <source>
        <dbReference type="SAM" id="Phobius"/>
    </source>
</evidence>
<protein>
    <recommendedName>
        <fullName evidence="4">Transmembrane protein</fullName>
    </recommendedName>
</protein>
<keyword evidence="1" id="KW-0472">Membrane</keyword>
<name>A0ABT4IIN9_9EURY</name>
<evidence type="ECO:0000313" key="3">
    <source>
        <dbReference type="Proteomes" id="UP001141422"/>
    </source>
</evidence>
<evidence type="ECO:0000313" key="2">
    <source>
        <dbReference type="EMBL" id="MCZ0861620.1"/>
    </source>
</evidence>
<feature type="transmembrane region" description="Helical" evidence="1">
    <location>
        <begin position="42"/>
        <end position="62"/>
    </location>
</feature>
<dbReference type="EMBL" id="JAPTGB010000045">
    <property type="protein sequence ID" value="MCZ0861620.1"/>
    <property type="molecule type" value="Genomic_DNA"/>
</dbReference>
<feature type="transmembrane region" description="Helical" evidence="1">
    <location>
        <begin position="12"/>
        <end position="30"/>
    </location>
</feature>
<feature type="transmembrane region" description="Helical" evidence="1">
    <location>
        <begin position="114"/>
        <end position="134"/>
    </location>
</feature>
<keyword evidence="1" id="KW-0812">Transmembrane</keyword>
<dbReference type="Proteomes" id="UP001141422">
    <property type="component" value="Unassembled WGS sequence"/>
</dbReference>
<keyword evidence="1" id="KW-1133">Transmembrane helix</keyword>
<keyword evidence="3" id="KW-1185">Reference proteome</keyword>
<gene>
    <name evidence="2" type="ORF">O0S10_10410</name>
</gene>
<feature type="transmembrane region" description="Helical" evidence="1">
    <location>
        <begin position="82"/>
        <end position="102"/>
    </location>
</feature>
<proteinExistence type="predicted"/>
<evidence type="ECO:0008006" key="4">
    <source>
        <dbReference type="Google" id="ProtNLM"/>
    </source>
</evidence>
<comment type="caution">
    <text evidence="2">The sequence shown here is derived from an EMBL/GenBank/DDBJ whole genome shotgun (WGS) entry which is preliminary data.</text>
</comment>
<sequence length="147" mass="15801">MSMFSPLSKNLLRGILVFSVVVLTIPIRRYEEFAGQSSELSVLLYCFGLVIGFAFMLAALALEGTRKQPATPFPVLKNSGLAVLAAILLILVVTAVCVGNFLAGYMPEKTGFSGIAYCAGLLLGFAAVGVLYYLPKYLPQKEKPSED</sequence>
<organism evidence="2 3">
    <name type="scientific">Methanocorpusculum petauri</name>
    <dbReference type="NCBI Taxonomy" id="3002863"/>
    <lineage>
        <taxon>Archaea</taxon>
        <taxon>Methanobacteriati</taxon>
        <taxon>Methanobacteriota</taxon>
        <taxon>Stenosarchaea group</taxon>
        <taxon>Methanomicrobia</taxon>
        <taxon>Methanomicrobiales</taxon>
        <taxon>Methanocorpusculaceae</taxon>
        <taxon>Methanocorpusculum</taxon>
    </lineage>
</organism>
<accession>A0ABT4IIN9</accession>